<name>A0AAE0L261_9CHLO</name>
<dbReference type="PROSITE" id="PS50203">
    <property type="entry name" value="CALPAIN_CAT"/>
    <property type="match status" value="1"/>
</dbReference>
<dbReference type="PRINTS" id="PR00704">
    <property type="entry name" value="CALPAIN"/>
</dbReference>
<dbReference type="GO" id="GO:0004198">
    <property type="term" value="F:calcium-dependent cysteine-type endopeptidase activity"/>
    <property type="evidence" value="ECO:0007669"/>
    <property type="project" value="InterPro"/>
</dbReference>
<dbReference type="SUPFAM" id="SSF54001">
    <property type="entry name" value="Cysteine proteinases"/>
    <property type="match status" value="1"/>
</dbReference>
<dbReference type="InterPro" id="IPR022684">
    <property type="entry name" value="Calpain_cysteine_protease"/>
</dbReference>
<proteinExistence type="inferred from homology"/>
<feature type="domain" description="Calpain catalytic" evidence="8">
    <location>
        <begin position="28"/>
        <end position="203"/>
    </location>
</feature>
<protein>
    <recommendedName>
        <fullName evidence="8">Calpain catalytic domain-containing protein</fullName>
    </recommendedName>
</protein>
<comment type="caution">
    <text evidence="6">Lacks conserved residue(s) required for the propagation of feature annotation.</text>
</comment>
<dbReference type="InterPro" id="IPR000169">
    <property type="entry name" value="Pept_cys_AS"/>
</dbReference>
<reference evidence="9 10" key="1">
    <citation type="journal article" date="2015" name="Genome Biol. Evol.">
        <title>Comparative Genomics of a Bacterivorous Green Alga Reveals Evolutionary Causalities and Consequences of Phago-Mixotrophic Mode of Nutrition.</title>
        <authorList>
            <person name="Burns J.A."/>
            <person name="Paasch A."/>
            <person name="Narechania A."/>
            <person name="Kim E."/>
        </authorList>
    </citation>
    <scope>NUCLEOTIDE SEQUENCE [LARGE SCALE GENOMIC DNA]</scope>
    <source>
        <strain evidence="9 10">PLY_AMNH</strain>
    </source>
</reference>
<evidence type="ECO:0000256" key="2">
    <source>
        <dbReference type="ARBA" id="ARBA00022670"/>
    </source>
</evidence>
<evidence type="ECO:0000313" key="9">
    <source>
        <dbReference type="EMBL" id="KAK3268985.1"/>
    </source>
</evidence>
<evidence type="ECO:0000256" key="3">
    <source>
        <dbReference type="ARBA" id="ARBA00022801"/>
    </source>
</evidence>
<evidence type="ECO:0000259" key="8">
    <source>
        <dbReference type="PROSITE" id="PS50203"/>
    </source>
</evidence>
<feature type="compositionally biased region" description="Basic residues" evidence="7">
    <location>
        <begin position="13"/>
        <end position="22"/>
    </location>
</feature>
<dbReference type="InterPro" id="IPR001300">
    <property type="entry name" value="Peptidase_C2_calpain_cat"/>
</dbReference>
<organism evidence="9 10">
    <name type="scientific">Cymbomonas tetramitiformis</name>
    <dbReference type="NCBI Taxonomy" id="36881"/>
    <lineage>
        <taxon>Eukaryota</taxon>
        <taxon>Viridiplantae</taxon>
        <taxon>Chlorophyta</taxon>
        <taxon>Pyramimonadophyceae</taxon>
        <taxon>Pyramimonadales</taxon>
        <taxon>Pyramimonadaceae</taxon>
        <taxon>Cymbomonas</taxon>
    </lineage>
</organism>
<gene>
    <name evidence="9" type="ORF">CYMTET_22544</name>
</gene>
<evidence type="ECO:0000256" key="6">
    <source>
        <dbReference type="PROSITE-ProRule" id="PRU00239"/>
    </source>
</evidence>
<feature type="active site" evidence="5">
    <location>
        <position position="87"/>
    </location>
</feature>
<dbReference type="Proteomes" id="UP001190700">
    <property type="component" value="Unassembled WGS sequence"/>
</dbReference>
<accession>A0AAE0L261</accession>
<sequence>MNSPTAVSTHGSKSTRHLNHRQKSPDMLFEDPEFPCDDTSLGHAAALRLPSVTWRRASELFPLAEAGPDLFNTIDPSDIAQGRLGNCWLLSAFSSLAEFPDSVKSSFITKETSPEGRYTIRIFDPAAAAGRDQSPQSGEKPQDWVMVTVDDYLPCCDGKAVFATAPGGDFWVCILEKAYAKHMGSYSNLSTGFPAVALKSLTGCRTLMYTLAGGVATEMSFTNLSLRTLQQSSTGISGFTTGASYSFPKFWDYLMV</sequence>
<dbReference type="SMART" id="SM00230">
    <property type="entry name" value="CysPc"/>
    <property type="match status" value="1"/>
</dbReference>
<keyword evidence="4" id="KW-0788">Thiol protease</keyword>
<dbReference type="EMBL" id="LGRX02011424">
    <property type="protein sequence ID" value="KAK3268985.1"/>
    <property type="molecule type" value="Genomic_DNA"/>
</dbReference>
<evidence type="ECO:0000256" key="4">
    <source>
        <dbReference type="ARBA" id="ARBA00022807"/>
    </source>
</evidence>
<comment type="caution">
    <text evidence="9">The sequence shown here is derived from an EMBL/GenBank/DDBJ whole genome shotgun (WGS) entry which is preliminary data.</text>
</comment>
<keyword evidence="10" id="KW-1185">Reference proteome</keyword>
<dbReference type="PANTHER" id="PTHR10183">
    <property type="entry name" value="CALPAIN"/>
    <property type="match status" value="1"/>
</dbReference>
<dbReference type="PANTHER" id="PTHR10183:SF379">
    <property type="entry name" value="CALPAIN-5"/>
    <property type="match status" value="1"/>
</dbReference>
<dbReference type="GO" id="GO:0006508">
    <property type="term" value="P:proteolysis"/>
    <property type="evidence" value="ECO:0007669"/>
    <property type="project" value="UniProtKB-KW"/>
</dbReference>
<evidence type="ECO:0000313" key="10">
    <source>
        <dbReference type="Proteomes" id="UP001190700"/>
    </source>
</evidence>
<dbReference type="PROSITE" id="PS00139">
    <property type="entry name" value="THIOL_PROTEASE_CYS"/>
    <property type="match status" value="1"/>
</dbReference>
<evidence type="ECO:0000256" key="7">
    <source>
        <dbReference type="SAM" id="MobiDB-lite"/>
    </source>
</evidence>
<evidence type="ECO:0000256" key="1">
    <source>
        <dbReference type="ARBA" id="ARBA00007623"/>
    </source>
</evidence>
<feature type="compositionally biased region" description="Polar residues" evidence="7">
    <location>
        <begin position="1"/>
        <end position="12"/>
    </location>
</feature>
<dbReference type="Pfam" id="PF00648">
    <property type="entry name" value="Peptidase_C2"/>
    <property type="match status" value="1"/>
</dbReference>
<dbReference type="InterPro" id="IPR038765">
    <property type="entry name" value="Papain-like_cys_pep_sf"/>
</dbReference>
<evidence type="ECO:0000256" key="5">
    <source>
        <dbReference type="PIRSR" id="PIRSR622684-1"/>
    </source>
</evidence>
<dbReference type="AlphaFoldDB" id="A0AAE0L261"/>
<comment type="similarity">
    <text evidence="1">Belongs to the peptidase C2 family.</text>
</comment>
<feature type="region of interest" description="Disordered" evidence="7">
    <location>
        <begin position="1"/>
        <end position="27"/>
    </location>
</feature>
<keyword evidence="3" id="KW-0378">Hydrolase</keyword>
<keyword evidence="2" id="KW-0645">Protease</keyword>